<organism evidence="1 2">
    <name type="scientific">Rubidibacter lacunae KORDI 51-2</name>
    <dbReference type="NCBI Taxonomy" id="582515"/>
    <lineage>
        <taxon>Bacteria</taxon>
        <taxon>Bacillati</taxon>
        <taxon>Cyanobacteriota</taxon>
        <taxon>Cyanophyceae</taxon>
        <taxon>Oscillatoriophycideae</taxon>
        <taxon>Chroococcales</taxon>
        <taxon>Aphanothecaceae</taxon>
        <taxon>Rubidibacter</taxon>
    </lineage>
</organism>
<evidence type="ECO:0000313" key="1">
    <source>
        <dbReference type="EMBL" id="ERN41093.1"/>
    </source>
</evidence>
<comment type="caution">
    <text evidence="1">The sequence shown here is derived from an EMBL/GenBank/DDBJ whole genome shotgun (WGS) entry which is preliminary data.</text>
</comment>
<dbReference type="EMBL" id="ASSJ01000055">
    <property type="protein sequence ID" value="ERN41093.1"/>
    <property type="molecule type" value="Genomic_DNA"/>
</dbReference>
<dbReference type="InParanoid" id="U5D946"/>
<dbReference type="Proteomes" id="UP000016960">
    <property type="component" value="Unassembled WGS sequence"/>
</dbReference>
<reference evidence="1 2" key="1">
    <citation type="submission" date="2013-05" db="EMBL/GenBank/DDBJ databases">
        <title>Draft genome sequence of Rubidibacter lacunae KORDI 51-2.</title>
        <authorList>
            <person name="Choi D.H."/>
            <person name="Noh J.H."/>
            <person name="Kwon K.-K."/>
            <person name="Lee J.-H."/>
            <person name="Ryu J.-Y."/>
        </authorList>
    </citation>
    <scope>NUCLEOTIDE SEQUENCE [LARGE SCALE GENOMIC DNA]</scope>
    <source>
        <strain evidence="1 2">KORDI 51-2</strain>
    </source>
</reference>
<evidence type="ECO:0000313" key="2">
    <source>
        <dbReference type="Proteomes" id="UP000016960"/>
    </source>
</evidence>
<gene>
    <name evidence="1" type="ORF">KR51_00023540</name>
</gene>
<sequence length="30" mass="3240">MANFASAAFQFASGIVHFSEIFLSASLDYP</sequence>
<keyword evidence="2" id="KW-1185">Reference proteome</keyword>
<proteinExistence type="predicted"/>
<protein>
    <submittedName>
        <fullName evidence="1">Uncharacterized protein</fullName>
    </submittedName>
</protein>
<accession>U5D946</accession>
<dbReference type="AlphaFoldDB" id="U5D946"/>
<name>U5D946_9CHRO</name>